<dbReference type="InterPro" id="IPR026841">
    <property type="entry name" value="Aur1/Ipt1"/>
</dbReference>
<gene>
    <name evidence="3" type="ORF">Calab_1903</name>
</gene>
<feature type="transmembrane region" description="Helical" evidence="1">
    <location>
        <begin position="160"/>
        <end position="178"/>
    </location>
</feature>
<feature type="transmembrane region" description="Helical" evidence="1">
    <location>
        <begin position="20"/>
        <end position="37"/>
    </location>
</feature>
<dbReference type="InterPro" id="IPR036938">
    <property type="entry name" value="PAP2/HPO_sf"/>
</dbReference>
<evidence type="ECO:0000259" key="2">
    <source>
        <dbReference type="SMART" id="SM00014"/>
    </source>
</evidence>
<dbReference type="InterPro" id="IPR000326">
    <property type="entry name" value="PAP2/HPO"/>
</dbReference>
<dbReference type="InParanoid" id="H1XTP2"/>
<dbReference type="STRING" id="880073.Cabys_662"/>
<feature type="transmembrane region" description="Helical" evidence="1">
    <location>
        <begin position="85"/>
        <end position="106"/>
    </location>
</feature>
<dbReference type="SMART" id="SM00014">
    <property type="entry name" value="acidPPc"/>
    <property type="match status" value="1"/>
</dbReference>
<evidence type="ECO:0000256" key="1">
    <source>
        <dbReference type="SAM" id="Phobius"/>
    </source>
</evidence>
<dbReference type="Gene3D" id="1.20.144.10">
    <property type="entry name" value="Phosphatidic acid phosphatase type 2/haloperoxidase"/>
    <property type="match status" value="1"/>
</dbReference>
<reference evidence="3 4" key="1">
    <citation type="submission" date="2011-09" db="EMBL/GenBank/DDBJ databases">
        <title>The permanent draft genome of Caldithrix abyssi DSM 13497.</title>
        <authorList>
            <consortium name="US DOE Joint Genome Institute (JGI-PGF)"/>
            <person name="Lucas S."/>
            <person name="Han J."/>
            <person name="Lapidus A."/>
            <person name="Bruce D."/>
            <person name="Goodwin L."/>
            <person name="Pitluck S."/>
            <person name="Peters L."/>
            <person name="Kyrpides N."/>
            <person name="Mavromatis K."/>
            <person name="Ivanova N."/>
            <person name="Mikhailova N."/>
            <person name="Chertkov O."/>
            <person name="Detter J.C."/>
            <person name="Tapia R."/>
            <person name="Han C."/>
            <person name="Land M."/>
            <person name="Hauser L."/>
            <person name="Markowitz V."/>
            <person name="Cheng J.-F."/>
            <person name="Hugenholtz P."/>
            <person name="Woyke T."/>
            <person name="Wu D."/>
            <person name="Spring S."/>
            <person name="Brambilla E."/>
            <person name="Klenk H.-P."/>
            <person name="Eisen J.A."/>
        </authorList>
    </citation>
    <scope>NUCLEOTIDE SEQUENCE [LARGE SCALE GENOMIC DNA]</scope>
    <source>
        <strain evidence="3 4">DSM 13497</strain>
    </source>
</reference>
<feature type="transmembrane region" description="Helical" evidence="1">
    <location>
        <begin position="57"/>
        <end position="80"/>
    </location>
</feature>
<evidence type="ECO:0000313" key="3">
    <source>
        <dbReference type="EMBL" id="EHO41517.1"/>
    </source>
</evidence>
<sequence>MQTMVDLDRLTTKVGYLRRAGIILLLYLVHSHLYNYIGVHAVSNNLNLMTGFDRLFPFIPVMVYPYMSLYVGIFLVAMLLKGKDFLHFVGMLITIELITYPVFYFFPAVYPMPQFEANNFTTRFLQWCFQADVHNNTFPSLHVSLAMGTALVINNRHKKAGKAAILWAVVVAFSTVLVKKHFFIDVMGGLVVAQAAYSLTVKNEYMEKWLNELEQKWQKAPERMAIMLNKLNTDNLQHSKAFTLLFIFLGLK</sequence>
<dbReference type="EMBL" id="CM001402">
    <property type="protein sequence ID" value="EHO41517.1"/>
    <property type="molecule type" value="Genomic_DNA"/>
</dbReference>
<dbReference type="Proteomes" id="UP000004671">
    <property type="component" value="Chromosome"/>
</dbReference>
<keyword evidence="1" id="KW-0812">Transmembrane</keyword>
<proteinExistence type="predicted"/>
<dbReference type="PaxDb" id="880073-Calab_1903"/>
<keyword evidence="1" id="KW-0472">Membrane</keyword>
<dbReference type="Pfam" id="PF14378">
    <property type="entry name" value="PAP2_3"/>
    <property type="match status" value="1"/>
</dbReference>
<dbReference type="RefSeq" id="WP_006928657.1">
    <property type="nucleotide sequence ID" value="NZ_CM001402.1"/>
</dbReference>
<keyword evidence="1" id="KW-1133">Transmembrane helix</keyword>
<dbReference type="HOGENOM" id="CLU_1101285_0_0_0"/>
<evidence type="ECO:0000313" key="4">
    <source>
        <dbReference type="Proteomes" id="UP000004671"/>
    </source>
</evidence>
<keyword evidence="4" id="KW-1185">Reference proteome</keyword>
<dbReference type="AlphaFoldDB" id="H1XTP2"/>
<dbReference type="SUPFAM" id="SSF48317">
    <property type="entry name" value="Acid phosphatase/Vanadium-dependent haloperoxidase"/>
    <property type="match status" value="1"/>
</dbReference>
<dbReference type="OrthoDB" id="9790723at2"/>
<name>H1XTP2_CALAY</name>
<organism evidence="3 4">
    <name type="scientific">Caldithrix abyssi DSM 13497</name>
    <dbReference type="NCBI Taxonomy" id="880073"/>
    <lineage>
        <taxon>Bacteria</taxon>
        <taxon>Pseudomonadati</taxon>
        <taxon>Calditrichota</taxon>
        <taxon>Calditrichia</taxon>
        <taxon>Calditrichales</taxon>
        <taxon>Calditrichaceae</taxon>
        <taxon>Caldithrix</taxon>
    </lineage>
</organism>
<dbReference type="GO" id="GO:0016020">
    <property type="term" value="C:membrane"/>
    <property type="evidence" value="ECO:0007669"/>
    <property type="project" value="UniProtKB-SubCell"/>
</dbReference>
<accession>H1XTP2</accession>
<dbReference type="eggNOG" id="COG0671">
    <property type="taxonomic scope" value="Bacteria"/>
</dbReference>
<feature type="domain" description="Phosphatidic acid phosphatase type 2/haloperoxidase" evidence="2">
    <location>
        <begin position="80"/>
        <end position="201"/>
    </location>
</feature>
<protein>
    <submittedName>
        <fullName evidence="3">Phosphoesterase PA-phosphatase related protein</fullName>
    </submittedName>
</protein>